<evidence type="ECO:0000256" key="2">
    <source>
        <dbReference type="ARBA" id="ARBA00022741"/>
    </source>
</evidence>
<dbReference type="SUPFAM" id="SSF52540">
    <property type="entry name" value="P-loop containing nucleoside triphosphate hydrolases"/>
    <property type="match status" value="1"/>
</dbReference>
<name>A0A501X5C8_9GAMM</name>
<dbReference type="GO" id="GO:0005737">
    <property type="term" value="C:cytoplasm"/>
    <property type="evidence" value="ECO:0007669"/>
    <property type="project" value="UniProtKB-SubCell"/>
</dbReference>
<proteinExistence type="inferred from homology"/>
<comment type="catalytic activity">
    <reaction evidence="5">
        <text>3'-dephospho-CoA + ATP = ADP + CoA + H(+)</text>
        <dbReference type="Rhea" id="RHEA:18245"/>
        <dbReference type="ChEBI" id="CHEBI:15378"/>
        <dbReference type="ChEBI" id="CHEBI:30616"/>
        <dbReference type="ChEBI" id="CHEBI:57287"/>
        <dbReference type="ChEBI" id="CHEBI:57328"/>
        <dbReference type="ChEBI" id="CHEBI:456216"/>
        <dbReference type="EC" id="2.7.1.24"/>
    </reaction>
</comment>
<keyword evidence="8" id="KW-1185">Reference proteome</keyword>
<comment type="caution">
    <text evidence="7">The sequence shown here is derived from an EMBL/GenBank/DDBJ whole genome shotgun (WGS) entry which is preliminary data.</text>
</comment>
<evidence type="ECO:0000256" key="4">
    <source>
        <dbReference type="ARBA" id="ARBA00022993"/>
    </source>
</evidence>
<keyword evidence="5" id="KW-0963">Cytoplasm</keyword>
<dbReference type="CDD" id="cd02022">
    <property type="entry name" value="DPCK"/>
    <property type="match status" value="1"/>
</dbReference>
<evidence type="ECO:0000256" key="5">
    <source>
        <dbReference type="HAMAP-Rule" id="MF_00376"/>
    </source>
</evidence>
<keyword evidence="5 7" id="KW-0418">Kinase</keyword>
<dbReference type="EMBL" id="VFRR01000001">
    <property type="protein sequence ID" value="TPE55607.1"/>
    <property type="molecule type" value="Genomic_DNA"/>
</dbReference>
<evidence type="ECO:0000313" key="8">
    <source>
        <dbReference type="Proteomes" id="UP000315901"/>
    </source>
</evidence>
<dbReference type="PANTHER" id="PTHR10695:SF46">
    <property type="entry name" value="BIFUNCTIONAL COENZYME A SYNTHASE-RELATED"/>
    <property type="match status" value="1"/>
</dbReference>
<keyword evidence="4 5" id="KW-0173">Coenzyme A biosynthesis</keyword>
<evidence type="ECO:0000256" key="3">
    <source>
        <dbReference type="ARBA" id="ARBA00022840"/>
    </source>
</evidence>
<keyword evidence="3 5" id="KW-0067">ATP-binding</keyword>
<dbReference type="OrthoDB" id="9812943at2"/>
<dbReference type="HAMAP" id="MF_00376">
    <property type="entry name" value="Dephospho_CoA_kinase"/>
    <property type="match status" value="1"/>
</dbReference>
<reference evidence="7 8" key="1">
    <citation type="submission" date="2019-06" db="EMBL/GenBank/DDBJ databases">
        <title>A novel bacterium of genus Marinomonas, isolated from coastal sand.</title>
        <authorList>
            <person name="Huang H."/>
            <person name="Mo K."/>
            <person name="Hu Y."/>
        </authorList>
    </citation>
    <scope>NUCLEOTIDE SEQUENCE [LARGE SCALE GENOMIC DNA]</scope>
    <source>
        <strain evidence="7 8">HB171799</strain>
    </source>
</reference>
<comment type="similarity">
    <text evidence="1 5">Belongs to the CoaE family.</text>
</comment>
<comment type="subcellular location">
    <subcellularLocation>
        <location evidence="5">Cytoplasm</location>
    </subcellularLocation>
</comment>
<evidence type="ECO:0000313" key="7">
    <source>
        <dbReference type="EMBL" id="TPE55607.1"/>
    </source>
</evidence>
<dbReference type="PROSITE" id="PS51219">
    <property type="entry name" value="DPCK"/>
    <property type="match status" value="1"/>
</dbReference>
<keyword evidence="2 5" id="KW-0547">Nucleotide-binding</keyword>
<dbReference type="EC" id="2.7.1.24" evidence="5 6"/>
<sequence>MAVIVGLTGGIGSGKTTVANAFAKLGVQYVDADLVARKVVEPGSACLAAIFEHFGESIRTPTGELDRAALRKIIFQEDKEREWLEQLTHPAIREQLKRELAACSGQYCLLVHPLLFEKGHEALCQWTIAISVTPEQQIERVMQRDQNNQQQVKNILATQLSDIERCAKADFIIKNTGTADELNDKVLSLHNMLQLQLV</sequence>
<dbReference type="Proteomes" id="UP000315901">
    <property type="component" value="Unassembled WGS sequence"/>
</dbReference>
<accession>A0A501X5C8</accession>
<dbReference type="Gene3D" id="3.40.50.300">
    <property type="entry name" value="P-loop containing nucleotide triphosphate hydrolases"/>
    <property type="match status" value="1"/>
</dbReference>
<dbReference type="Pfam" id="PF01121">
    <property type="entry name" value="CoaE"/>
    <property type="match status" value="1"/>
</dbReference>
<evidence type="ECO:0000256" key="1">
    <source>
        <dbReference type="ARBA" id="ARBA00009018"/>
    </source>
</evidence>
<dbReference type="GO" id="GO:0015937">
    <property type="term" value="P:coenzyme A biosynthetic process"/>
    <property type="evidence" value="ECO:0007669"/>
    <property type="project" value="UniProtKB-UniRule"/>
</dbReference>
<dbReference type="AlphaFoldDB" id="A0A501X5C8"/>
<dbReference type="GO" id="GO:0004140">
    <property type="term" value="F:dephospho-CoA kinase activity"/>
    <property type="evidence" value="ECO:0007669"/>
    <property type="project" value="UniProtKB-UniRule"/>
</dbReference>
<organism evidence="7 8">
    <name type="scientific">Maribrevibacterium harenarium</name>
    <dbReference type="NCBI Taxonomy" id="2589817"/>
    <lineage>
        <taxon>Bacteria</taxon>
        <taxon>Pseudomonadati</taxon>
        <taxon>Pseudomonadota</taxon>
        <taxon>Gammaproteobacteria</taxon>
        <taxon>Oceanospirillales</taxon>
        <taxon>Oceanospirillaceae</taxon>
        <taxon>Maribrevibacterium</taxon>
    </lineage>
</organism>
<dbReference type="InterPro" id="IPR001977">
    <property type="entry name" value="Depp_CoAkinase"/>
</dbReference>
<evidence type="ECO:0000256" key="6">
    <source>
        <dbReference type="NCBIfam" id="TIGR00152"/>
    </source>
</evidence>
<protein>
    <recommendedName>
        <fullName evidence="5 6">Dephospho-CoA kinase</fullName>
        <ecNumber evidence="5 6">2.7.1.24</ecNumber>
    </recommendedName>
    <alternativeName>
        <fullName evidence="5">Dephosphocoenzyme A kinase</fullName>
    </alternativeName>
</protein>
<comment type="function">
    <text evidence="5">Catalyzes the phosphorylation of the 3'-hydroxyl group of dephosphocoenzyme A to form coenzyme A.</text>
</comment>
<comment type="pathway">
    <text evidence="5">Cofactor biosynthesis; coenzyme A biosynthesis; CoA from (R)-pantothenate: step 5/5.</text>
</comment>
<dbReference type="PANTHER" id="PTHR10695">
    <property type="entry name" value="DEPHOSPHO-COA KINASE-RELATED"/>
    <property type="match status" value="1"/>
</dbReference>
<dbReference type="RefSeq" id="WP_140586717.1">
    <property type="nucleotide sequence ID" value="NZ_VFRR01000001.1"/>
</dbReference>
<dbReference type="UniPathway" id="UPA00241">
    <property type="reaction ID" value="UER00356"/>
</dbReference>
<gene>
    <name evidence="5 7" type="primary">coaE</name>
    <name evidence="7" type="ORF">FJM67_00725</name>
</gene>
<dbReference type="GO" id="GO:0005524">
    <property type="term" value="F:ATP binding"/>
    <property type="evidence" value="ECO:0007669"/>
    <property type="project" value="UniProtKB-UniRule"/>
</dbReference>
<dbReference type="InterPro" id="IPR027417">
    <property type="entry name" value="P-loop_NTPase"/>
</dbReference>
<dbReference type="NCBIfam" id="TIGR00152">
    <property type="entry name" value="dephospho-CoA kinase"/>
    <property type="match status" value="1"/>
</dbReference>
<keyword evidence="5 7" id="KW-0808">Transferase</keyword>
<feature type="binding site" evidence="5">
    <location>
        <begin position="12"/>
        <end position="17"/>
    </location>
    <ligand>
        <name>ATP</name>
        <dbReference type="ChEBI" id="CHEBI:30616"/>
    </ligand>
</feature>